<evidence type="ECO:0000256" key="1">
    <source>
        <dbReference type="SAM" id="Phobius"/>
    </source>
</evidence>
<sequence>MHIEFTHARTPDYFKRRFAAGAQRAAAPYSTAAAVFGFAGLIIILGGEAAPTSLLIGVPLLVVAAVFTAVAGWRWKKESTVRDGWLSPRTWRLTDEKFHSSTDESSADIEWSEFRSFLVQDDAYILFLPGGKVYDIPREPLTPEQDAELVKFFRT</sequence>
<feature type="transmembrane region" description="Helical" evidence="1">
    <location>
        <begin position="53"/>
        <end position="73"/>
    </location>
</feature>
<feature type="transmembrane region" description="Helical" evidence="1">
    <location>
        <begin position="26"/>
        <end position="47"/>
    </location>
</feature>
<proteinExistence type="predicted"/>
<protein>
    <recommendedName>
        <fullName evidence="2">YcxB-like C-terminal domain-containing protein</fullName>
    </recommendedName>
</protein>
<keyword evidence="4" id="KW-1185">Reference proteome</keyword>
<keyword evidence="1" id="KW-0812">Transmembrane</keyword>
<dbReference type="Pfam" id="PF14317">
    <property type="entry name" value="YcxB"/>
    <property type="match status" value="1"/>
</dbReference>
<evidence type="ECO:0000259" key="2">
    <source>
        <dbReference type="Pfam" id="PF14317"/>
    </source>
</evidence>
<reference evidence="3 4" key="1">
    <citation type="submission" date="2018-03" db="EMBL/GenBank/DDBJ databases">
        <title>Genomic Encyclopedia of Archaeal and Bacterial Type Strains, Phase II (KMG-II): from individual species to whole genera.</title>
        <authorList>
            <person name="Goeker M."/>
        </authorList>
    </citation>
    <scope>NUCLEOTIDE SEQUENCE [LARGE SCALE GENOMIC DNA]</scope>
    <source>
        <strain evidence="3 4">DSM 43146</strain>
    </source>
</reference>
<keyword evidence="1" id="KW-1133">Transmembrane helix</keyword>
<accession>A0A2T0K6C0</accession>
<organism evidence="3 4">
    <name type="scientific">Actinoplanes italicus</name>
    <dbReference type="NCBI Taxonomy" id="113567"/>
    <lineage>
        <taxon>Bacteria</taxon>
        <taxon>Bacillati</taxon>
        <taxon>Actinomycetota</taxon>
        <taxon>Actinomycetes</taxon>
        <taxon>Micromonosporales</taxon>
        <taxon>Micromonosporaceae</taxon>
        <taxon>Actinoplanes</taxon>
    </lineage>
</organism>
<dbReference type="Proteomes" id="UP000239415">
    <property type="component" value="Unassembled WGS sequence"/>
</dbReference>
<dbReference type="AlphaFoldDB" id="A0A2T0K6C0"/>
<name>A0A2T0K6C0_9ACTN</name>
<dbReference type="RefSeq" id="WP_106323286.1">
    <property type="nucleotide sequence ID" value="NZ_BOMO01000106.1"/>
</dbReference>
<comment type="caution">
    <text evidence="3">The sequence shown here is derived from an EMBL/GenBank/DDBJ whole genome shotgun (WGS) entry which is preliminary data.</text>
</comment>
<evidence type="ECO:0000313" key="3">
    <source>
        <dbReference type="EMBL" id="PRX18551.1"/>
    </source>
</evidence>
<dbReference type="EMBL" id="PVMZ01000012">
    <property type="protein sequence ID" value="PRX18551.1"/>
    <property type="molecule type" value="Genomic_DNA"/>
</dbReference>
<evidence type="ECO:0000313" key="4">
    <source>
        <dbReference type="Proteomes" id="UP000239415"/>
    </source>
</evidence>
<keyword evidence="1" id="KW-0472">Membrane</keyword>
<gene>
    <name evidence="3" type="ORF">CLV67_11225</name>
</gene>
<dbReference type="OrthoDB" id="3298177at2"/>
<dbReference type="InterPro" id="IPR025588">
    <property type="entry name" value="YcxB-like_C"/>
</dbReference>
<feature type="domain" description="YcxB-like C-terminal" evidence="2">
    <location>
        <begin position="93"/>
        <end position="152"/>
    </location>
</feature>